<sequence>MAVSMASRSAVSSRAAPAAGSRRCVRAQAVSAGDRAALFSAAAATALVLSAAPADAGVVLTQPTLKKPFQEDTTEKVPREQRKESSGGGFSLPSFSFGLPGSAPSPAAEKKDEAPISDGIDPRAIALPGSIIIVGGLAALAKNLDTEFDEFISPAMAKNSNNDGLGYEAEIKSTAGGIYGAPTGTKRVAGKKAPAKAPAKGTKATKAGKAGKGKAAAGGIGGFSFPNPFAKE</sequence>
<feature type="region of interest" description="Disordered" evidence="1">
    <location>
        <begin position="1"/>
        <end position="24"/>
    </location>
</feature>
<evidence type="ECO:0000256" key="1">
    <source>
        <dbReference type="SAM" id="MobiDB-lite"/>
    </source>
</evidence>
<feature type="region of interest" description="Disordered" evidence="1">
    <location>
        <begin position="69"/>
        <end position="95"/>
    </location>
</feature>
<accession>A0A7R9V913</accession>
<gene>
    <name evidence="2" type="ORF">CEUR00632_LOCUS6657</name>
</gene>
<evidence type="ECO:0000313" key="2">
    <source>
        <dbReference type="EMBL" id="CAD8286619.1"/>
    </source>
</evidence>
<name>A0A7R9V913_9CHLO</name>
<protein>
    <submittedName>
        <fullName evidence="2">Uncharacterized protein</fullName>
    </submittedName>
</protein>
<feature type="compositionally biased region" description="Basic and acidic residues" evidence="1">
    <location>
        <begin position="69"/>
        <end position="85"/>
    </location>
</feature>
<reference evidence="2" key="1">
    <citation type="submission" date="2021-01" db="EMBL/GenBank/DDBJ databases">
        <authorList>
            <person name="Corre E."/>
            <person name="Pelletier E."/>
            <person name="Niang G."/>
            <person name="Scheremetjew M."/>
            <person name="Finn R."/>
            <person name="Kale V."/>
            <person name="Holt S."/>
            <person name="Cochrane G."/>
            <person name="Meng A."/>
            <person name="Brown T."/>
            <person name="Cohen L."/>
        </authorList>
    </citation>
    <scope>NUCLEOTIDE SEQUENCE</scope>
    <source>
        <strain evidence="2">CCMP219</strain>
    </source>
</reference>
<feature type="compositionally biased region" description="Low complexity" evidence="1">
    <location>
        <begin position="195"/>
        <end position="215"/>
    </location>
</feature>
<dbReference type="EMBL" id="HBEC01014418">
    <property type="protein sequence ID" value="CAD8286619.1"/>
    <property type="molecule type" value="Transcribed_RNA"/>
</dbReference>
<organism evidence="2">
    <name type="scientific">Chlamydomonas euryale</name>
    <dbReference type="NCBI Taxonomy" id="1486919"/>
    <lineage>
        <taxon>Eukaryota</taxon>
        <taxon>Viridiplantae</taxon>
        <taxon>Chlorophyta</taxon>
        <taxon>core chlorophytes</taxon>
        <taxon>Chlorophyceae</taxon>
        <taxon>CS clade</taxon>
        <taxon>Chlamydomonadales</taxon>
        <taxon>Chlamydomonadaceae</taxon>
        <taxon>Chlamydomonas</taxon>
    </lineage>
</organism>
<dbReference type="AlphaFoldDB" id="A0A7R9V913"/>
<proteinExistence type="predicted"/>
<feature type="region of interest" description="Disordered" evidence="1">
    <location>
        <begin position="188"/>
        <end position="232"/>
    </location>
</feature>
<feature type="compositionally biased region" description="Low complexity" evidence="1">
    <location>
        <begin position="1"/>
        <end position="22"/>
    </location>
</feature>